<feature type="binding site" evidence="1">
    <location>
        <position position="10"/>
    </location>
    <ligand>
        <name>Zn(2+)</name>
        <dbReference type="ChEBI" id="CHEBI:29105"/>
    </ligand>
</feature>
<dbReference type="InterPro" id="IPR012934">
    <property type="entry name" value="Znf_AD"/>
</dbReference>
<keyword evidence="1" id="KW-0862">Zinc</keyword>
<evidence type="ECO:0000313" key="4">
    <source>
        <dbReference type="RefSeq" id="XP_015523217.1"/>
    </source>
</evidence>
<dbReference type="GeneID" id="107226808"/>
<dbReference type="PROSITE" id="PS51915">
    <property type="entry name" value="ZAD"/>
    <property type="match status" value="1"/>
</dbReference>
<accession>A0A6J0C9G5</accession>
<keyword evidence="1" id="KW-0863">Zinc-finger</keyword>
<feature type="binding site" evidence="1">
    <location>
        <position position="13"/>
    </location>
    <ligand>
        <name>Zn(2+)</name>
        <dbReference type="ChEBI" id="CHEBI:29105"/>
    </ligand>
</feature>
<organism evidence="4">
    <name type="scientific">Neodiprion lecontei</name>
    <name type="common">Redheaded pine sawfly</name>
    <dbReference type="NCBI Taxonomy" id="441921"/>
    <lineage>
        <taxon>Eukaryota</taxon>
        <taxon>Metazoa</taxon>
        <taxon>Ecdysozoa</taxon>
        <taxon>Arthropoda</taxon>
        <taxon>Hexapoda</taxon>
        <taxon>Insecta</taxon>
        <taxon>Pterygota</taxon>
        <taxon>Neoptera</taxon>
        <taxon>Endopterygota</taxon>
        <taxon>Hymenoptera</taxon>
        <taxon>Tenthredinoidea</taxon>
        <taxon>Diprionidae</taxon>
        <taxon>Diprioninae</taxon>
        <taxon>Neodiprion</taxon>
    </lineage>
</organism>
<reference evidence="4" key="1">
    <citation type="submission" date="2025-08" db="UniProtKB">
        <authorList>
            <consortium name="RefSeq"/>
        </authorList>
    </citation>
    <scope>IDENTIFICATION</scope>
    <source>
        <tissue evidence="4">Thorax and Abdomen</tissue>
    </source>
</reference>
<proteinExistence type="predicted"/>
<dbReference type="GO" id="GO:0008270">
    <property type="term" value="F:zinc ion binding"/>
    <property type="evidence" value="ECO:0007669"/>
    <property type="project" value="UniProtKB-UniRule"/>
</dbReference>
<dbReference type="RefSeq" id="XP_015523217.1">
    <property type="nucleotide sequence ID" value="XM_015667731.2"/>
</dbReference>
<dbReference type="SMART" id="SM00868">
    <property type="entry name" value="zf-AD"/>
    <property type="match status" value="1"/>
</dbReference>
<dbReference type="Gene3D" id="3.40.1800.20">
    <property type="match status" value="1"/>
</dbReference>
<evidence type="ECO:0000259" key="2">
    <source>
        <dbReference type="PROSITE" id="PS51915"/>
    </source>
</evidence>
<dbReference type="AlphaFoldDB" id="A0A6J0C9G5"/>
<dbReference type="OrthoDB" id="3437960at2759"/>
<dbReference type="GO" id="GO:0005634">
    <property type="term" value="C:nucleus"/>
    <property type="evidence" value="ECO:0007669"/>
    <property type="project" value="InterPro"/>
</dbReference>
<dbReference type="SUPFAM" id="SSF57716">
    <property type="entry name" value="Glucocorticoid receptor-like (DNA-binding domain)"/>
    <property type="match status" value="1"/>
</dbReference>
<keyword evidence="1" id="KW-0479">Metal-binding</keyword>
<sequence>METLESSRVCRLCGQHSGICINIFDKTENHVKKINAVLPILVHEMDMLPKQMCHRCSYKLEEFHKFYADCLKTDMNLKSQLSWMRKREVEDDIRVPMVQIENVKIKSEPPDYDIYELDPIVDNVNYIRSMSSLTYSMNNVKNNNVNSTRISDLDRRYTCNNTFANCAHCKFDYGKSTSTNRTALSNDQASRLKCNAKKDCSSSSVANTLENGQKNDTSKYMRRLKHGLSKEIHALGIGNILGTDQVKEIKIKTEKPDMMEVRSLRPRNKSVDYLGTKRKKENLIVNPANRSVSAYIKQRMSTKQIPDSEIGNKIVLSQIKTEPLEEIPSRTLRPRKSGTDRLDCKRKDGRPGANEVCTKKRKSLNDFKESSRFGSGKRFSGFISSNIDFKVKEEILSYEETANVEQENDTNFSNEIPESCVRNLSSLFDRQNNQPIKVEENIENRYSDRLQQSTSSSLSKCMQKLTSNKLLRRNVAVKRTSGINYSPKHLRSQDLRLRNGKVKNPASNRFSVSSLKKRLIQLNMTKGALGSNPPSKIKENLNTTKISASLKTADNIKKFCEKCCNSFLNKELYELHRRDCGRSIKHHFE</sequence>
<name>A0A6J0C9G5_NEOLC</name>
<evidence type="ECO:0000256" key="1">
    <source>
        <dbReference type="PROSITE-ProRule" id="PRU01263"/>
    </source>
</evidence>
<keyword evidence="3" id="KW-1185">Reference proteome</keyword>
<dbReference type="Pfam" id="PF07776">
    <property type="entry name" value="zf-AD"/>
    <property type="match status" value="1"/>
</dbReference>
<dbReference type="InParanoid" id="A0A6J0C9G5"/>
<evidence type="ECO:0000313" key="3">
    <source>
        <dbReference type="Proteomes" id="UP000829291"/>
    </source>
</evidence>
<feature type="binding site" evidence="1">
    <location>
        <position position="53"/>
    </location>
    <ligand>
        <name>Zn(2+)</name>
        <dbReference type="ChEBI" id="CHEBI:29105"/>
    </ligand>
</feature>
<protein>
    <submittedName>
        <fullName evidence="4">Uncharacterized protein LOC107226808</fullName>
    </submittedName>
</protein>
<gene>
    <name evidence="4" type="primary">LOC107226808</name>
</gene>
<dbReference type="KEGG" id="nlo:107226808"/>
<feature type="binding site" evidence="1">
    <location>
        <position position="56"/>
    </location>
    <ligand>
        <name>Zn(2+)</name>
        <dbReference type="ChEBI" id="CHEBI:29105"/>
    </ligand>
</feature>
<dbReference type="Proteomes" id="UP000829291">
    <property type="component" value="Chromosome 1"/>
</dbReference>
<feature type="domain" description="ZAD" evidence="2">
    <location>
        <begin position="8"/>
        <end position="80"/>
    </location>
</feature>